<dbReference type="GO" id="GO:0006780">
    <property type="term" value="P:uroporphyrinogen III biosynthetic process"/>
    <property type="evidence" value="ECO:0007669"/>
    <property type="project" value="UniProtKB-UniRule"/>
</dbReference>
<evidence type="ECO:0000256" key="9">
    <source>
        <dbReference type="RuleBase" id="RU366031"/>
    </source>
</evidence>
<evidence type="ECO:0000256" key="4">
    <source>
        <dbReference type="ARBA" id="ARBA00023239"/>
    </source>
</evidence>
<evidence type="ECO:0000256" key="5">
    <source>
        <dbReference type="ARBA" id="ARBA00023244"/>
    </source>
</evidence>
<keyword evidence="11" id="KW-0808">Transferase</keyword>
<keyword evidence="11" id="KW-0489">Methyltransferase</keyword>
<proteinExistence type="inferred from homology"/>
<dbReference type="EMBL" id="BMOB01000007">
    <property type="protein sequence ID" value="GGI89208.1"/>
    <property type="molecule type" value="Genomic_DNA"/>
</dbReference>
<dbReference type="RefSeq" id="WP_131776287.1">
    <property type="nucleotide sequence ID" value="NZ_BMOB01000007.1"/>
</dbReference>
<dbReference type="GO" id="GO:0006782">
    <property type="term" value="P:protoporphyrinogen IX biosynthetic process"/>
    <property type="evidence" value="ECO:0007669"/>
    <property type="project" value="UniProtKB-UniRule"/>
</dbReference>
<dbReference type="AlphaFoldDB" id="A0A917NCQ5"/>
<comment type="pathway">
    <text evidence="1 9">Porphyrin-containing compound metabolism; protoporphyrin-IX biosynthesis; coproporphyrinogen-III from 5-aminolevulinate: step 3/4.</text>
</comment>
<evidence type="ECO:0000256" key="6">
    <source>
        <dbReference type="ARBA" id="ARBA00037589"/>
    </source>
</evidence>
<dbReference type="SUPFAM" id="SSF69618">
    <property type="entry name" value="HemD-like"/>
    <property type="match status" value="1"/>
</dbReference>
<evidence type="ECO:0000313" key="12">
    <source>
        <dbReference type="Proteomes" id="UP000630149"/>
    </source>
</evidence>
<dbReference type="GO" id="GO:0004852">
    <property type="term" value="F:uroporphyrinogen-III synthase activity"/>
    <property type="evidence" value="ECO:0007669"/>
    <property type="project" value="UniProtKB-UniRule"/>
</dbReference>
<dbReference type="GO" id="GO:0008168">
    <property type="term" value="F:methyltransferase activity"/>
    <property type="evidence" value="ECO:0007669"/>
    <property type="project" value="UniProtKB-KW"/>
</dbReference>
<reference evidence="11" key="1">
    <citation type="journal article" date="2014" name="Int. J. Syst. Evol. Microbiol.">
        <title>Complete genome sequence of Corynebacterium casei LMG S-19264T (=DSM 44701T), isolated from a smear-ripened cheese.</title>
        <authorList>
            <consortium name="US DOE Joint Genome Institute (JGI-PGF)"/>
            <person name="Walter F."/>
            <person name="Albersmeier A."/>
            <person name="Kalinowski J."/>
            <person name="Ruckert C."/>
        </authorList>
    </citation>
    <scope>NUCLEOTIDE SEQUENCE</scope>
    <source>
        <strain evidence="11">JCM 13919</strain>
    </source>
</reference>
<dbReference type="CDD" id="cd06578">
    <property type="entry name" value="HemD"/>
    <property type="match status" value="1"/>
</dbReference>
<evidence type="ECO:0000256" key="8">
    <source>
        <dbReference type="ARBA" id="ARBA00048617"/>
    </source>
</evidence>
<keyword evidence="12" id="KW-1185">Reference proteome</keyword>
<dbReference type="Pfam" id="PF02602">
    <property type="entry name" value="HEM4"/>
    <property type="match status" value="1"/>
</dbReference>
<dbReference type="EC" id="4.2.1.75" evidence="3 9"/>
<evidence type="ECO:0000256" key="7">
    <source>
        <dbReference type="ARBA" id="ARBA00040167"/>
    </source>
</evidence>
<dbReference type="Gene3D" id="3.40.50.10090">
    <property type="match status" value="2"/>
</dbReference>
<protein>
    <recommendedName>
        <fullName evidence="7 9">Uroporphyrinogen-III synthase</fullName>
        <ecNumber evidence="3 9">4.2.1.75</ecNumber>
    </recommendedName>
</protein>
<evidence type="ECO:0000313" key="11">
    <source>
        <dbReference type="EMBL" id="GGI89208.1"/>
    </source>
</evidence>
<dbReference type="GO" id="GO:0032259">
    <property type="term" value="P:methylation"/>
    <property type="evidence" value="ECO:0007669"/>
    <property type="project" value="UniProtKB-KW"/>
</dbReference>
<feature type="domain" description="Tetrapyrrole biosynthesis uroporphyrinogen III synthase" evidence="10">
    <location>
        <begin position="20"/>
        <end position="240"/>
    </location>
</feature>
<comment type="function">
    <text evidence="6 9">Catalyzes cyclization of the linear tetrapyrrole, hydroxymethylbilane, to the macrocyclic uroporphyrinogen III.</text>
</comment>
<reference evidence="11" key="2">
    <citation type="submission" date="2020-09" db="EMBL/GenBank/DDBJ databases">
        <authorList>
            <person name="Sun Q."/>
            <person name="Ohkuma M."/>
        </authorList>
    </citation>
    <scope>NUCLEOTIDE SEQUENCE</scope>
    <source>
        <strain evidence="11">JCM 13919</strain>
    </source>
</reference>
<comment type="caution">
    <text evidence="11">The sequence shown here is derived from an EMBL/GenBank/DDBJ whole genome shotgun (WGS) entry which is preliminary data.</text>
</comment>
<dbReference type="OrthoDB" id="9787650at2"/>
<accession>A0A917NCQ5</accession>
<dbReference type="InterPro" id="IPR003754">
    <property type="entry name" value="4pyrrol_synth_uPrphyn_synth"/>
</dbReference>
<dbReference type="PANTHER" id="PTHR38042:SF1">
    <property type="entry name" value="UROPORPHYRINOGEN-III SYNTHASE, CHLOROPLASTIC"/>
    <property type="match status" value="1"/>
</dbReference>
<dbReference type="PANTHER" id="PTHR38042">
    <property type="entry name" value="UROPORPHYRINOGEN-III SYNTHASE, CHLOROPLASTIC"/>
    <property type="match status" value="1"/>
</dbReference>
<evidence type="ECO:0000256" key="3">
    <source>
        <dbReference type="ARBA" id="ARBA00013109"/>
    </source>
</evidence>
<dbReference type="InterPro" id="IPR036108">
    <property type="entry name" value="4pyrrol_syn_uPrphyn_synt_sf"/>
</dbReference>
<keyword evidence="5 9" id="KW-0627">Porphyrin biosynthesis</keyword>
<dbReference type="Proteomes" id="UP000630149">
    <property type="component" value="Unassembled WGS sequence"/>
</dbReference>
<name>A0A917NCQ5_9GAMM</name>
<comment type="similarity">
    <text evidence="2 9">Belongs to the uroporphyrinogen-III synthase family.</text>
</comment>
<comment type="catalytic activity">
    <reaction evidence="8 9">
        <text>hydroxymethylbilane = uroporphyrinogen III + H2O</text>
        <dbReference type="Rhea" id="RHEA:18965"/>
        <dbReference type="ChEBI" id="CHEBI:15377"/>
        <dbReference type="ChEBI" id="CHEBI:57308"/>
        <dbReference type="ChEBI" id="CHEBI:57845"/>
        <dbReference type="EC" id="4.2.1.75"/>
    </reaction>
</comment>
<organism evidence="11 12">
    <name type="scientific">Legionella impletisoli</name>
    <dbReference type="NCBI Taxonomy" id="343510"/>
    <lineage>
        <taxon>Bacteria</taxon>
        <taxon>Pseudomonadati</taxon>
        <taxon>Pseudomonadota</taxon>
        <taxon>Gammaproteobacteria</taxon>
        <taxon>Legionellales</taxon>
        <taxon>Legionellaceae</taxon>
        <taxon>Legionella</taxon>
    </lineage>
</organism>
<gene>
    <name evidence="11" type="ORF">GCM10007966_17430</name>
</gene>
<evidence type="ECO:0000256" key="2">
    <source>
        <dbReference type="ARBA" id="ARBA00008133"/>
    </source>
</evidence>
<evidence type="ECO:0000259" key="10">
    <source>
        <dbReference type="Pfam" id="PF02602"/>
    </source>
</evidence>
<evidence type="ECO:0000256" key="1">
    <source>
        <dbReference type="ARBA" id="ARBA00004772"/>
    </source>
</evidence>
<sequence>MNELNPLRILNTRPEGQNAELTQLIQSLGFLSIELPAIAIKPINNWLNKLPPLSSIDYCIFVSANASNFFFEYLEKKHIRWPATIQIFAIGKATANALKEKGNLVTAVPNPENSEALLKLPPLVEVKDKTILQIKGEGGLASIHDTLTARGARLIQINVYQRVLPNYSSSQINSLWHEDAVDIILFTSQEAIQNLFTFFGQEGQVWLKEKPCIVISERIAATAKALGIKTIITCSNATLANTLKALKNTQMNGLSADNPKHS</sequence>
<dbReference type="InterPro" id="IPR039793">
    <property type="entry name" value="UROS/Hem4"/>
</dbReference>
<keyword evidence="4 9" id="KW-0456">Lyase</keyword>